<comment type="function">
    <text evidence="7">Involved in phosphonate degradation.</text>
</comment>
<comment type="cofactor">
    <cofactor evidence="1 7 9">
        <name>pyridoxal 5'-phosphate</name>
        <dbReference type="ChEBI" id="CHEBI:597326"/>
    </cofactor>
</comment>
<dbReference type="InterPro" id="IPR000192">
    <property type="entry name" value="Aminotrans_V_dom"/>
</dbReference>
<dbReference type="PIRSF" id="PIRSF000524">
    <property type="entry name" value="SPT"/>
    <property type="match status" value="1"/>
</dbReference>
<evidence type="ECO:0000259" key="10">
    <source>
        <dbReference type="Pfam" id="PF00266"/>
    </source>
</evidence>
<keyword evidence="5 7" id="KW-0670">Pyruvate</keyword>
<organism evidence="11 12">
    <name type="scientific">Pararhodospirillum oryzae</name>
    <dbReference type="NCBI Taxonomy" id="478448"/>
    <lineage>
        <taxon>Bacteria</taxon>
        <taxon>Pseudomonadati</taxon>
        <taxon>Pseudomonadota</taxon>
        <taxon>Alphaproteobacteria</taxon>
        <taxon>Rhodospirillales</taxon>
        <taxon>Rhodospirillaceae</taxon>
        <taxon>Pararhodospirillum</taxon>
    </lineage>
</organism>
<dbReference type="EMBL" id="BJZO01000016">
    <property type="protein sequence ID" value="GEO80764.1"/>
    <property type="molecule type" value="Genomic_DNA"/>
</dbReference>
<comment type="catalytic activity">
    <reaction evidence="6 7">
        <text>(2-aminoethyl)phosphonate + pyruvate = phosphonoacetaldehyde + L-alanine</text>
        <dbReference type="Rhea" id="RHEA:17021"/>
        <dbReference type="ChEBI" id="CHEBI:15361"/>
        <dbReference type="ChEBI" id="CHEBI:57418"/>
        <dbReference type="ChEBI" id="CHEBI:57972"/>
        <dbReference type="ChEBI" id="CHEBI:58383"/>
        <dbReference type="EC" id="2.6.1.37"/>
    </reaction>
</comment>
<evidence type="ECO:0000256" key="2">
    <source>
        <dbReference type="ARBA" id="ARBA00022576"/>
    </source>
</evidence>
<proteinExistence type="inferred from homology"/>
<dbReference type="GO" id="GO:0047304">
    <property type="term" value="F:2-aminoethylphosphonate-pyruvate transaminase activity"/>
    <property type="evidence" value="ECO:0007669"/>
    <property type="project" value="UniProtKB-UniRule"/>
</dbReference>
<dbReference type="Gene3D" id="3.40.640.10">
    <property type="entry name" value="Type I PLP-dependent aspartate aminotransferase-like (Major domain)"/>
    <property type="match status" value="1"/>
</dbReference>
<comment type="caution">
    <text evidence="11">The sequence shown here is derived from an EMBL/GenBank/DDBJ whole genome shotgun (WGS) entry which is preliminary data.</text>
</comment>
<evidence type="ECO:0000256" key="9">
    <source>
        <dbReference type="PIRSR" id="PIRSR000524-50"/>
    </source>
</evidence>
<evidence type="ECO:0000313" key="11">
    <source>
        <dbReference type="EMBL" id="GEO80764.1"/>
    </source>
</evidence>
<dbReference type="EC" id="2.6.1.37" evidence="7"/>
<accession>A0A512H5R5</accession>
<dbReference type="PANTHER" id="PTHR42778:SF1">
    <property type="entry name" value="2-AMINOETHYLPHOSPHONATE--PYRUVATE TRANSAMINASE"/>
    <property type="match status" value="1"/>
</dbReference>
<feature type="modified residue" description="N6-(pyridoxal phosphate)lysine" evidence="7 9">
    <location>
        <position position="211"/>
    </location>
</feature>
<dbReference type="InterPro" id="IPR015421">
    <property type="entry name" value="PyrdxlP-dep_Trfase_major"/>
</dbReference>
<evidence type="ECO:0000256" key="1">
    <source>
        <dbReference type="ARBA" id="ARBA00001933"/>
    </source>
</evidence>
<protein>
    <recommendedName>
        <fullName evidence="7">2-aminoethylphosphonate--pyruvate transaminase</fullName>
        <ecNumber evidence="7">2.6.1.37</ecNumber>
    </recommendedName>
    <alternativeName>
        <fullName evidence="7">2-aminoethylphosphonate aminotransferase</fullName>
    </alternativeName>
    <alternativeName>
        <fullName evidence="7">AEP transaminase</fullName>
        <shortName evidence="7">AEPT</shortName>
    </alternativeName>
</protein>
<evidence type="ECO:0000256" key="6">
    <source>
        <dbReference type="ARBA" id="ARBA00049460"/>
    </source>
</evidence>
<evidence type="ECO:0000256" key="8">
    <source>
        <dbReference type="PIRSR" id="PIRSR000524-1"/>
    </source>
</evidence>
<dbReference type="NCBIfam" id="NF010006">
    <property type="entry name" value="PRK13479.1"/>
    <property type="match status" value="1"/>
</dbReference>
<dbReference type="InterPro" id="IPR015424">
    <property type="entry name" value="PyrdxlP-dep_Trfase"/>
</dbReference>
<dbReference type="InterPro" id="IPR024169">
    <property type="entry name" value="SP_NH2Trfase/AEP_transaminase"/>
</dbReference>
<comment type="subunit">
    <text evidence="7">Homodimer.</text>
</comment>
<dbReference type="Pfam" id="PF00266">
    <property type="entry name" value="Aminotran_5"/>
    <property type="match status" value="1"/>
</dbReference>
<dbReference type="NCBIfam" id="TIGR02326">
    <property type="entry name" value="transamin_PhnW"/>
    <property type="match status" value="1"/>
</dbReference>
<dbReference type="Proteomes" id="UP000321567">
    <property type="component" value="Unassembled WGS sequence"/>
</dbReference>
<keyword evidence="3 7" id="KW-0808">Transferase</keyword>
<name>A0A512H5R5_9PROT</name>
<evidence type="ECO:0000256" key="7">
    <source>
        <dbReference type="HAMAP-Rule" id="MF_01376"/>
    </source>
</evidence>
<dbReference type="AlphaFoldDB" id="A0A512H5R5"/>
<feature type="binding site" evidence="8">
    <location>
        <position position="358"/>
    </location>
    <ligand>
        <name>substrate</name>
    </ligand>
</feature>
<sequence length="390" mass="42352">MTSLLYPLLDPLPDPAEAPAAPSHWLLTPGPLTTTATVKRAMLHDWGSWDGDFRALTASIRHRLRDIAGVGEDYTVVPMQGSGTFAVESALTTLVPPDGGVLIPVNGAYGQRMVEICRRAGVRHAVLEIEETSALDPQAVAQRLADDPTLSHVALVQVETSTGILNPVDEVAQVTAAAGRRLIVDAMSAFGALWIDPAKAPYEALVFSTNKCLEGVPGMGFVLTRVSALEEARARGPGRSLSLDLVDQWAYMERTGQFRYTPATHVLAAFRQALDEFDAEGGRTARYARYRRNYDVLIAGMAWAGIKPLLPEALRSPIIVTFLAPVHPAYSFTAFYDAMKRRGFIIYPGKMTRVESFRLGCIGAIDVPVMEECTRACVAALKEIGVEVQD</sequence>
<evidence type="ECO:0000256" key="4">
    <source>
        <dbReference type="ARBA" id="ARBA00022898"/>
    </source>
</evidence>
<dbReference type="HAMAP" id="MF_01376">
    <property type="entry name" value="PhnW_aminotrans_5"/>
    <property type="match status" value="1"/>
</dbReference>
<dbReference type="Gene3D" id="3.90.1150.10">
    <property type="entry name" value="Aspartate Aminotransferase, domain 1"/>
    <property type="match status" value="1"/>
</dbReference>
<evidence type="ECO:0000256" key="3">
    <source>
        <dbReference type="ARBA" id="ARBA00022679"/>
    </source>
</evidence>
<reference evidence="11 12" key="1">
    <citation type="submission" date="2019-07" db="EMBL/GenBank/DDBJ databases">
        <title>Whole genome shotgun sequence of Rhodospirillum oryzae NBRC 107573.</title>
        <authorList>
            <person name="Hosoyama A."/>
            <person name="Uohara A."/>
            <person name="Ohji S."/>
            <person name="Ichikawa N."/>
        </authorList>
    </citation>
    <scope>NUCLEOTIDE SEQUENCE [LARGE SCALE GENOMIC DNA]</scope>
    <source>
        <strain evidence="11 12">NBRC 107573</strain>
    </source>
</reference>
<keyword evidence="12" id="KW-1185">Reference proteome</keyword>
<dbReference type="GO" id="GO:0019700">
    <property type="term" value="P:organic phosphonate catabolic process"/>
    <property type="evidence" value="ECO:0007669"/>
    <property type="project" value="UniProtKB-UniRule"/>
</dbReference>
<feature type="domain" description="Aminotransferase class V" evidence="10">
    <location>
        <begin position="52"/>
        <end position="299"/>
    </location>
</feature>
<dbReference type="RefSeq" id="WP_246135397.1">
    <property type="nucleotide sequence ID" value="NZ_BJZO01000016.1"/>
</dbReference>
<dbReference type="SUPFAM" id="SSF53383">
    <property type="entry name" value="PLP-dependent transferases"/>
    <property type="match status" value="1"/>
</dbReference>
<keyword evidence="2 7" id="KW-0032">Aminotransferase</keyword>
<dbReference type="InterPro" id="IPR012703">
    <property type="entry name" value="NH2EtPonate_pyrv_transaminase"/>
</dbReference>
<dbReference type="InterPro" id="IPR015422">
    <property type="entry name" value="PyrdxlP-dep_Trfase_small"/>
</dbReference>
<keyword evidence="4 7" id="KW-0663">Pyridoxal phosphate</keyword>
<gene>
    <name evidence="7 11" type="primary">phnW</name>
    <name evidence="11" type="ORF">ROR02_08950</name>
</gene>
<dbReference type="PANTHER" id="PTHR42778">
    <property type="entry name" value="2-AMINOETHYLPHOSPHONATE--PYRUVATE TRANSAMINASE"/>
    <property type="match status" value="1"/>
</dbReference>
<comment type="similarity">
    <text evidence="7">Belongs to the class-V pyridoxal-phosphate-dependent aminotransferase family. PhnW subfamily.</text>
</comment>
<dbReference type="NCBIfam" id="TIGR03301">
    <property type="entry name" value="PhnW-AepZ"/>
    <property type="match status" value="1"/>
</dbReference>
<evidence type="ECO:0000256" key="5">
    <source>
        <dbReference type="ARBA" id="ARBA00023317"/>
    </source>
</evidence>
<evidence type="ECO:0000313" key="12">
    <source>
        <dbReference type="Proteomes" id="UP000321567"/>
    </source>
</evidence>